<organism evidence="2 3">
    <name type="scientific">Rhodocytophaga aerolata</name>
    <dbReference type="NCBI Taxonomy" id="455078"/>
    <lineage>
        <taxon>Bacteria</taxon>
        <taxon>Pseudomonadati</taxon>
        <taxon>Bacteroidota</taxon>
        <taxon>Cytophagia</taxon>
        <taxon>Cytophagales</taxon>
        <taxon>Rhodocytophagaceae</taxon>
        <taxon>Rhodocytophaga</taxon>
    </lineage>
</organism>
<name>A0ABT8R0M0_9BACT</name>
<gene>
    <name evidence="2" type="ORF">Q0590_05205</name>
</gene>
<evidence type="ECO:0000313" key="2">
    <source>
        <dbReference type="EMBL" id="MDO1445634.1"/>
    </source>
</evidence>
<sequence length="179" mass="20609">MLRKHPLKEFHATFTVAIIVIFLAIPSALYMLYQSVNRISVPYNAMVYEPSYYLASTHPDCHIIQLGAFTIETPKAYRYIRRKGYDSYIGEITNLTDTLYFDYGMYSYNFEGETTLEHVFTSELVQGKKAILVRPKRKGRGLTGVYFKNVASNNHLVISGYDLQDEKAAVSMFKTIKFK</sequence>
<dbReference type="RefSeq" id="WP_302036436.1">
    <property type="nucleotide sequence ID" value="NZ_JAUKPO010000002.1"/>
</dbReference>
<accession>A0ABT8R0M0</accession>
<protein>
    <submittedName>
        <fullName evidence="2">Uncharacterized protein</fullName>
    </submittedName>
</protein>
<reference evidence="2" key="1">
    <citation type="submission" date="2023-07" db="EMBL/GenBank/DDBJ databases">
        <title>The genome sequence of Rhodocytophaga aerolata KACC 12507.</title>
        <authorList>
            <person name="Zhang X."/>
        </authorList>
    </citation>
    <scope>NUCLEOTIDE SEQUENCE</scope>
    <source>
        <strain evidence="2">KACC 12507</strain>
    </source>
</reference>
<dbReference type="Proteomes" id="UP001168528">
    <property type="component" value="Unassembled WGS sequence"/>
</dbReference>
<keyword evidence="1" id="KW-0812">Transmembrane</keyword>
<keyword evidence="1" id="KW-1133">Transmembrane helix</keyword>
<feature type="transmembrane region" description="Helical" evidence="1">
    <location>
        <begin position="12"/>
        <end position="33"/>
    </location>
</feature>
<keyword evidence="1" id="KW-0472">Membrane</keyword>
<comment type="caution">
    <text evidence="2">The sequence shown here is derived from an EMBL/GenBank/DDBJ whole genome shotgun (WGS) entry which is preliminary data.</text>
</comment>
<dbReference type="EMBL" id="JAUKPO010000002">
    <property type="protein sequence ID" value="MDO1445634.1"/>
    <property type="molecule type" value="Genomic_DNA"/>
</dbReference>
<keyword evidence="3" id="KW-1185">Reference proteome</keyword>
<evidence type="ECO:0000256" key="1">
    <source>
        <dbReference type="SAM" id="Phobius"/>
    </source>
</evidence>
<evidence type="ECO:0000313" key="3">
    <source>
        <dbReference type="Proteomes" id="UP001168528"/>
    </source>
</evidence>
<proteinExistence type="predicted"/>